<evidence type="ECO:0000256" key="1">
    <source>
        <dbReference type="SAM" id="Phobius"/>
    </source>
</evidence>
<dbReference type="RefSeq" id="WP_099311903.1">
    <property type="nucleotide sequence ID" value="NZ_CP032101.1"/>
</dbReference>
<keyword evidence="1" id="KW-0472">Membrane</keyword>
<dbReference type="KEGG" id="amar:AMRN_0256"/>
<protein>
    <submittedName>
        <fullName evidence="2">Uncharacterized protein</fullName>
    </submittedName>
</protein>
<dbReference type="Proteomes" id="UP000264693">
    <property type="component" value="Chromosome"/>
</dbReference>
<keyword evidence="1" id="KW-0812">Transmembrane</keyword>
<reference evidence="2 5" key="3">
    <citation type="submission" date="2018-08" db="EMBL/GenBank/DDBJ databases">
        <title>Complete genome of the Arcobacter marinus type strain JCM 15502.</title>
        <authorList>
            <person name="Miller W.G."/>
            <person name="Yee E."/>
            <person name="Huynh S."/>
            <person name="Parker C.T."/>
        </authorList>
    </citation>
    <scope>NUCLEOTIDE SEQUENCE [LARGE SCALE GENOMIC DNA]</scope>
    <source>
        <strain evidence="2 5">JCM 15502</strain>
    </source>
</reference>
<evidence type="ECO:0000313" key="2">
    <source>
        <dbReference type="EMBL" id="AXX86036.1"/>
    </source>
</evidence>
<dbReference type="AlphaFoldDB" id="A0A347THF8"/>
<name>A0A347THF8_9BACT</name>
<dbReference type="EMBL" id="NXAO01000052">
    <property type="protein sequence ID" value="PHO14571.1"/>
    <property type="molecule type" value="Genomic_DNA"/>
</dbReference>
<organism evidence="2 5">
    <name type="scientific">Malaciobacter marinus</name>
    <dbReference type="NCBI Taxonomy" id="505249"/>
    <lineage>
        <taxon>Bacteria</taxon>
        <taxon>Pseudomonadati</taxon>
        <taxon>Campylobacterota</taxon>
        <taxon>Epsilonproteobacteria</taxon>
        <taxon>Campylobacterales</taxon>
        <taxon>Arcobacteraceae</taxon>
        <taxon>Malaciobacter</taxon>
    </lineage>
</organism>
<reference evidence="4" key="1">
    <citation type="submission" date="2017-09" db="EMBL/GenBank/DDBJ databases">
        <title>Arcobacter canalis sp. nov., a new species isolated from a water canal contaminated with urban sewage.</title>
        <authorList>
            <person name="Perez-Cataluna A."/>
            <person name="Salas-Masso N."/>
            <person name="Figueras M.J."/>
        </authorList>
    </citation>
    <scope>NUCLEOTIDE SEQUENCE [LARGE SCALE GENOMIC DNA]</scope>
    <source>
        <strain evidence="4">CECT 7727</strain>
    </source>
</reference>
<keyword evidence="1" id="KW-1133">Transmembrane helix</keyword>
<gene>
    <name evidence="2" type="ORF">AMRN_0256</name>
    <name evidence="3" type="ORF">CPH92_11250</name>
</gene>
<proteinExistence type="predicted"/>
<reference evidence="3" key="2">
    <citation type="submission" date="2017-09" db="EMBL/GenBank/DDBJ databases">
        <authorList>
            <person name="Perez-Cataluna A."/>
            <person name="Figueras M.J."/>
            <person name="Salas-Masso N."/>
        </authorList>
    </citation>
    <scope>NUCLEOTIDE SEQUENCE</scope>
    <source>
        <strain evidence="3">CECT 7727</strain>
    </source>
</reference>
<dbReference type="Proteomes" id="UP000224740">
    <property type="component" value="Unassembled WGS sequence"/>
</dbReference>
<sequence length="91" mass="10874">MSLDLLIPFLILIILVIYLIFTRSKFEKEILNSYEHKFEQWKKHNSSNEEKIEHKELVGLVFKTGYKIDIELFEKSVTRQLEKGKFSIKAK</sequence>
<evidence type="ECO:0000313" key="4">
    <source>
        <dbReference type="Proteomes" id="UP000224740"/>
    </source>
</evidence>
<evidence type="ECO:0000313" key="5">
    <source>
        <dbReference type="Proteomes" id="UP000264693"/>
    </source>
</evidence>
<evidence type="ECO:0000313" key="3">
    <source>
        <dbReference type="EMBL" id="PHO14571.1"/>
    </source>
</evidence>
<accession>A0A347THF8</accession>
<keyword evidence="4" id="KW-1185">Reference proteome</keyword>
<feature type="transmembrane region" description="Helical" evidence="1">
    <location>
        <begin position="6"/>
        <end position="22"/>
    </location>
</feature>
<dbReference type="EMBL" id="CP032101">
    <property type="protein sequence ID" value="AXX86036.1"/>
    <property type="molecule type" value="Genomic_DNA"/>
</dbReference>